<evidence type="ECO:0000313" key="3">
    <source>
        <dbReference type="Proteomes" id="UP000007883"/>
    </source>
</evidence>
<evidence type="ECO:0000313" key="2">
    <source>
        <dbReference type="EMBL" id="BAL94467.1"/>
    </source>
</evidence>
<evidence type="ECO:0008006" key="4">
    <source>
        <dbReference type="Google" id="ProtNLM"/>
    </source>
</evidence>
<sequence>MKPTALALAVTTMMAVQPARALDLELGDGWRGNLDTTITLGSAWRVSKRDATLVGAGNGGNAANVSTDDGNLNFDRGDAISRVVRATHELDLSRGAFGVFGRVTYAYDNVAASERIDAYGDSASETGREVRLLDLYGRYNGDVDGKAFALRLGKQVLNWGESLFIQNGLSVINPVDLSKLRSPGTELREAYIPTPMVWASQQLSADTSVEGFVLFKADHYRQDPRGTFFSTNDVASGRIGHGDFSDRLYLNALRPDQRGLDPNEIPGYDILNGGTGQFWLDRVADRKADKTGQLGVNARVAFPELNQLELGFYAMQYTSRVPFISYNAAAAGGVPSSANPLYPAGSASYFLEYPERIRVFGVSARAQGPWGVALQGEYTYRPNQPVQLGDLSTQAALAGLTGLVPPEVSALAGTTLRGYDRVKMHQIQVSATKSTGAVLGSTGSMLLAEVGYTHLGLSDGKVYDGPGVYLTSTELVTRLGLGSVLASQSEGFTTRASWGYVLAYQMDYSQAIAGMTLSPRVSFSHDVHGTGPSFTEGVRSLSLGTALVSADKRWKADLSYTGYFGGRVYRATDPVAGFQYASNSNLLKDRDFVAFSLSYAF</sequence>
<dbReference type="AlphaFoldDB" id="I0HN80"/>
<evidence type="ECO:0000256" key="1">
    <source>
        <dbReference type="SAM" id="SignalP"/>
    </source>
</evidence>
<accession>I0HN80</accession>
<proteinExistence type="predicted"/>
<organism evidence="2 3">
    <name type="scientific">Rubrivivax gelatinosus (strain NBRC 100245 / IL144)</name>
    <dbReference type="NCBI Taxonomy" id="983917"/>
    <lineage>
        <taxon>Bacteria</taxon>
        <taxon>Pseudomonadati</taxon>
        <taxon>Pseudomonadota</taxon>
        <taxon>Betaproteobacteria</taxon>
        <taxon>Burkholderiales</taxon>
        <taxon>Sphaerotilaceae</taxon>
        <taxon>Rubrivivax</taxon>
    </lineage>
</organism>
<dbReference type="HOGENOM" id="CLU_016532_0_0_4"/>
<name>I0HN80_RUBGI</name>
<dbReference type="RefSeq" id="WP_014427338.1">
    <property type="nucleotide sequence ID" value="NC_017075.1"/>
</dbReference>
<dbReference type="Proteomes" id="UP000007883">
    <property type="component" value="Chromosome"/>
</dbReference>
<protein>
    <recommendedName>
        <fullName evidence="4">DUF1302 domain-containing protein</fullName>
    </recommendedName>
</protein>
<dbReference type="STRING" id="983917.RGE_11260"/>
<dbReference type="KEGG" id="rge:RGE_11260"/>
<dbReference type="EMBL" id="AP012320">
    <property type="protein sequence ID" value="BAL94467.1"/>
    <property type="molecule type" value="Genomic_DNA"/>
</dbReference>
<keyword evidence="1" id="KW-0732">Signal</keyword>
<feature type="signal peptide" evidence="1">
    <location>
        <begin position="1"/>
        <end position="21"/>
    </location>
</feature>
<feature type="chain" id="PRO_5003628290" description="DUF1302 domain-containing protein" evidence="1">
    <location>
        <begin position="22"/>
        <end position="601"/>
    </location>
</feature>
<dbReference type="PATRIC" id="fig|983917.3.peg.1103"/>
<dbReference type="InterPro" id="IPR010727">
    <property type="entry name" value="DUF1302"/>
</dbReference>
<reference evidence="2 3" key="1">
    <citation type="journal article" date="2012" name="J. Bacteriol.">
        <title>Complete genome sequence of phototrophic betaproteobacterium Rubrivivax gelatinosus IL144.</title>
        <authorList>
            <person name="Nagashima S."/>
            <person name="Kamimura A."/>
            <person name="Shimizu T."/>
            <person name="Nakamura-isaki S."/>
            <person name="Aono E."/>
            <person name="Sakamoto K."/>
            <person name="Ichikawa N."/>
            <person name="Nakazawa H."/>
            <person name="Sekine M."/>
            <person name="Yamazaki S."/>
            <person name="Fujita N."/>
            <person name="Shimada K."/>
            <person name="Hanada S."/>
            <person name="Nagashima K.V.P."/>
        </authorList>
    </citation>
    <scope>NUCLEOTIDE SEQUENCE [LARGE SCALE GENOMIC DNA]</scope>
    <source>
        <strain evidence="3">NBRC 100245 / IL144</strain>
    </source>
</reference>
<dbReference type="Pfam" id="PF06980">
    <property type="entry name" value="DUF1302"/>
    <property type="match status" value="1"/>
</dbReference>
<gene>
    <name evidence="2" type="ordered locus">RGE_11260</name>
</gene>
<keyword evidence="3" id="KW-1185">Reference proteome</keyword>
<dbReference type="eggNOG" id="COG3203">
    <property type="taxonomic scope" value="Bacteria"/>
</dbReference>